<evidence type="ECO:0000259" key="2">
    <source>
        <dbReference type="Pfam" id="PF07880"/>
    </source>
</evidence>
<dbReference type="Gene3D" id="1.20.5.960">
    <property type="entry name" value="Bacteriophage t4 gene product 9 (gp9)"/>
    <property type="match status" value="1"/>
</dbReference>
<dbReference type="Gene3D" id="2.60.120.640">
    <property type="entry name" value="gp9"/>
    <property type="match status" value="1"/>
</dbReference>
<feature type="region of interest" description="Disordered" evidence="1">
    <location>
        <begin position="1"/>
        <end position="21"/>
    </location>
</feature>
<dbReference type="Proteomes" id="UP000289169">
    <property type="component" value="Segment"/>
</dbReference>
<protein>
    <submittedName>
        <fullName evidence="3">Baseplate wedge tail fiber connector</fullName>
    </submittedName>
</protein>
<proteinExistence type="predicted"/>
<evidence type="ECO:0000313" key="4">
    <source>
        <dbReference type="Proteomes" id="UP000289169"/>
    </source>
</evidence>
<dbReference type="Gene3D" id="2.60.40.1680">
    <property type="entry name" value="4-oxalocrotonate tautomerase-like"/>
    <property type="match status" value="1"/>
</dbReference>
<evidence type="ECO:0000313" key="3">
    <source>
        <dbReference type="EMBL" id="QAU04022.1"/>
    </source>
</evidence>
<dbReference type="InterPro" id="IPR027411">
    <property type="entry name" value="Gp9/Gp10_mid_dom_sf"/>
</dbReference>
<feature type="compositionally biased region" description="Basic and acidic residues" evidence="1">
    <location>
        <begin position="1"/>
        <end position="12"/>
    </location>
</feature>
<dbReference type="Pfam" id="PF07880">
    <property type="entry name" value="T4_gp9_10_N"/>
    <property type="match status" value="1"/>
</dbReference>
<dbReference type="InterPro" id="IPR027412">
    <property type="entry name" value="Gp9_C_dom_sf"/>
</dbReference>
<dbReference type="EMBL" id="MK240351">
    <property type="protein sequence ID" value="QAU04022.1"/>
    <property type="molecule type" value="Genomic_DNA"/>
</dbReference>
<dbReference type="InterPro" id="IPR008987">
    <property type="entry name" value="Baseplate_struct_prot_Gp9/10_N"/>
</dbReference>
<evidence type="ECO:0000256" key="1">
    <source>
        <dbReference type="SAM" id="MobiDB-lite"/>
    </source>
</evidence>
<sequence>MFNQEPKTKIDTGEQGNASTGDILYDGGNKINSNMDAIYNMFGDQRFYNQGAAEGNQTIHATGYYQKVGAFDFPTPAPLGTMWDVDCSNGSVAVTVQPGKVGECIVVVNSLGNCSTSTPIVVRLTGAGSFVGIGRDLVITRPFCRVECWCIGIDASGTPIWNFSQSSMFGSTEVPIEKTIKLDVTKPNVIPIAHVDEYTAIKLLINVSDTANTQLRQSEALLLIESRPGVQNVHHTEYAVIRAGQTVTDPDNLVNIKYEVGTGSIVNLVATTSKVNMRIAVKSIATQKIGSA</sequence>
<dbReference type="GO" id="GO:0019076">
    <property type="term" value="P:viral release from host cell"/>
    <property type="evidence" value="ECO:0007669"/>
    <property type="project" value="InterPro"/>
</dbReference>
<reference evidence="3 4" key="1">
    <citation type="submission" date="2018-11" db="EMBL/GenBank/DDBJ databases">
        <authorList>
            <person name="Teng T."/>
        </authorList>
    </citation>
    <scope>NUCLEOTIDE SEQUENCE [LARGE SCALE GENOMIC DNA]</scope>
</reference>
<feature type="domain" description="Baseplate structural protein Gp9/Gp10 N-terminal" evidence="2">
    <location>
        <begin position="7"/>
        <end position="169"/>
    </location>
</feature>
<dbReference type="InterPro" id="IPR036240">
    <property type="entry name" value="Gp9-like_sf"/>
</dbReference>
<gene>
    <name evidence="3" type="ORF">Henu6_gp219</name>
</gene>
<name>A0A410T5H9_9CAUD</name>
<dbReference type="SUPFAM" id="SSF50017">
    <property type="entry name" value="gp9"/>
    <property type="match status" value="1"/>
</dbReference>
<organism evidence="3 4">
    <name type="scientific">Acinetobacter phage Henu6</name>
    <dbReference type="NCBI Taxonomy" id="2500136"/>
    <lineage>
        <taxon>Viruses</taxon>
        <taxon>Duplodnaviria</taxon>
        <taxon>Heunggongvirae</taxon>
        <taxon>Uroviricota</taxon>
        <taxon>Caudoviricetes</taxon>
        <taxon>Pantevenvirales</taxon>
        <taxon>Straboviridae</taxon>
        <taxon>Twarogvirinae</taxon>
        <taxon>Zedzedvirus</taxon>
        <taxon>Zedzedvirus zz1</taxon>
    </lineage>
</organism>
<accession>A0A410T5H9</accession>